<name>A0A6M8FZA8_9GAMM</name>
<evidence type="ECO:0000256" key="1">
    <source>
        <dbReference type="SAM" id="SignalP"/>
    </source>
</evidence>
<evidence type="ECO:0000313" key="2">
    <source>
        <dbReference type="EMBL" id="QKE62505.1"/>
    </source>
</evidence>
<proteinExistence type="predicted"/>
<dbReference type="Proteomes" id="UP000501379">
    <property type="component" value="Chromosome"/>
</dbReference>
<keyword evidence="1" id="KW-0732">Signal</keyword>
<feature type="chain" id="PRO_5026819892" description="Lipoprotein" evidence="1">
    <location>
        <begin position="30"/>
        <end position="188"/>
    </location>
</feature>
<protein>
    <recommendedName>
        <fullName evidence="4">Lipoprotein</fullName>
    </recommendedName>
</protein>
<evidence type="ECO:0008006" key="4">
    <source>
        <dbReference type="Google" id="ProtNLM"/>
    </source>
</evidence>
<keyword evidence="3" id="KW-1185">Reference proteome</keyword>
<dbReference type="KEGG" id="pcam:HNE05_03735"/>
<evidence type="ECO:0000313" key="3">
    <source>
        <dbReference type="Proteomes" id="UP000501379"/>
    </source>
</evidence>
<feature type="signal peptide" evidence="1">
    <location>
        <begin position="1"/>
        <end position="29"/>
    </location>
</feature>
<organism evidence="2 3">
    <name type="scientific">Aquipseudomonas campi</name>
    <dbReference type="NCBI Taxonomy" id="2731681"/>
    <lineage>
        <taxon>Bacteria</taxon>
        <taxon>Pseudomonadati</taxon>
        <taxon>Pseudomonadota</taxon>
        <taxon>Gammaproteobacteria</taxon>
        <taxon>Pseudomonadales</taxon>
        <taxon>Pseudomonadaceae</taxon>
        <taxon>Aquipseudomonas</taxon>
    </lineage>
</organism>
<dbReference type="EMBL" id="CP053697">
    <property type="protein sequence ID" value="QKE62505.1"/>
    <property type="molecule type" value="Genomic_DNA"/>
</dbReference>
<accession>A0A6M8FZA8</accession>
<reference evidence="2" key="1">
    <citation type="submission" date="2020-07" db="EMBL/GenBank/DDBJ databases">
        <title>Nitrate ammonifying Pseudomonas campi sp. nov. isolated from German agricultural grassland.</title>
        <authorList>
            <person name="Timsy T."/>
            <person name="Ulrich A."/>
            <person name="Spanner T."/>
            <person name="Foesel B."/>
            <person name="Kolb S."/>
            <person name="Horn M.A."/>
            <person name="Behrendt U."/>
        </authorList>
    </citation>
    <scope>NUCLEOTIDE SEQUENCE</scope>
    <source>
        <strain evidence="2">S1-A32-2</strain>
    </source>
</reference>
<gene>
    <name evidence="2" type="ORF">HNE05_03735</name>
</gene>
<dbReference type="AlphaFoldDB" id="A0A6M8FZA8"/>
<sequence>MMSVQSMFKPVSIALLAAAMAACSNQAPAPKAESLNNEDWYQVRTEENLYLFDDATVYRDFLVSGKAPYLKDLQEKDKYGQAIVLALRAEDQGKDLKKIAAYQFLKQSLPPASSFYGEIRQEGIIFVSRRYGDMVDVNNLGEPIFRHTEIASGPNGERVVYLLQKEEKKPEKLIKQFQVNNGITPTKG</sequence>